<dbReference type="Gene3D" id="3.40.720.10">
    <property type="entry name" value="Alkaline Phosphatase, subunit A"/>
    <property type="match status" value="1"/>
</dbReference>
<feature type="transmembrane region" description="Helical" evidence="7">
    <location>
        <begin position="161"/>
        <end position="179"/>
    </location>
</feature>
<feature type="transmembrane region" description="Helical" evidence="7">
    <location>
        <begin position="12"/>
        <end position="37"/>
    </location>
</feature>
<keyword evidence="10" id="KW-1185">Reference proteome</keyword>
<evidence type="ECO:0000256" key="5">
    <source>
        <dbReference type="ARBA" id="ARBA00022989"/>
    </source>
</evidence>
<evidence type="ECO:0000313" key="10">
    <source>
        <dbReference type="Proteomes" id="UP001595969"/>
    </source>
</evidence>
<proteinExistence type="predicted"/>
<comment type="pathway">
    <text evidence="2">Cell wall biogenesis; lipoteichoic acid biosynthesis.</text>
</comment>
<evidence type="ECO:0000259" key="8">
    <source>
        <dbReference type="Pfam" id="PF00884"/>
    </source>
</evidence>
<sequence>MKKIIIFFENNFVKSALALLLSTIFSIGILVVTLVLSSAKFNELLFQSYLASPLLLLMNIIPIILIMVLLYFIFNTLWLSYLLTVILFVGGGLVNKFKLTYRDDPFVFRDLKLFAESLQMSKQYSLTVDQMLVISIIILLLFTIVIKLFINIKIKSKKTRVINIVLMGILAGVFGNSYFDEDVYALIGDETLINRWIGSQQFQSKGFVYPFLYSAKGAKEIAPEHYDEDQAIETLATFNYQNIAEDQKVNVISIMLEAYNDFSKFDTVEIREDVYQDFHDLQEQAISGDLVTNIFAGGTINTERAFLTGYYSYTDFYKNTNSHVWYMKEQGYTTETMHPITGSFYNRRNVNEFLGFDHFDHYDNRFRYVQEPYLSDWAFFDVITESFENSITSGKPYFHFSTTYQNHGPYDTEAITTEEYLVNQEGYNIEDYNIANNYLSGIKATNEAIKKLITYFEQREEPVVVVLFGDHNPWLGVGNSVYEMLGIDLDVSEVTGFKNYYTTPYVIWGNAAATEVTRNGFIAEGQDLSPNHLMTEVFEQIGWAGNEFMQYLKGLKEEIPVNHTVFFEEQGVYIQSEEIAPASVSKWEEYLNIEYYLASTKPKK</sequence>
<evidence type="ECO:0000256" key="6">
    <source>
        <dbReference type="ARBA" id="ARBA00023136"/>
    </source>
</evidence>
<evidence type="ECO:0000256" key="2">
    <source>
        <dbReference type="ARBA" id="ARBA00004936"/>
    </source>
</evidence>
<evidence type="ECO:0000256" key="1">
    <source>
        <dbReference type="ARBA" id="ARBA00004651"/>
    </source>
</evidence>
<feature type="transmembrane region" description="Helical" evidence="7">
    <location>
        <begin position="79"/>
        <end position="97"/>
    </location>
</feature>
<feature type="transmembrane region" description="Helical" evidence="7">
    <location>
        <begin position="130"/>
        <end position="149"/>
    </location>
</feature>
<dbReference type="InterPro" id="IPR000917">
    <property type="entry name" value="Sulfatase_N"/>
</dbReference>
<dbReference type="SUPFAM" id="SSF53649">
    <property type="entry name" value="Alkaline phosphatase-like"/>
    <property type="match status" value="1"/>
</dbReference>
<comment type="subcellular location">
    <subcellularLocation>
        <location evidence="1">Cell membrane</location>
        <topology evidence="1">Multi-pass membrane protein</topology>
    </subcellularLocation>
</comment>
<organism evidence="9 10">
    <name type="scientific">Enterococcus lemanii</name>
    <dbReference type="NCBI Taxonomy" id="1159752"/>
    <lineage>
        <taxon>Bacteria</taxon>
        <taxon>Bacillati</taxon>
        <taxon>Bacillota</taxon>
        <taxon>Bacilli</taxon>
        <taxon>Lactobacillales</taxon>
        <taxon>Enterococcaceae</taxon>
        <taxon>Enterococcus</taxon>
    </lineage>
</organism>
<feature type="domain" description="Sulfatase N-terminal" evidence="8">
    <location>
        <begin position="250"/>
        <end position="523"/>
    </location>
</feature>
<name>A0ABV9MSW9_9ENTE</name>
<evidence type="ECO:0000256" key="4">
    <source>
        <dbReference type="ARBA" id="ARBA00022692"/>
    </source>
</evidence>
<feature type="transmembrane region" description="Helical" evidence="7">
    <location>
        <begin position="49"/>
        <end position="72"/>
    </location>
</feature>
<keyword evidence="4 7" id="KW-0812">Transmembrane</keyword>
<dbReference type="InterPro" id="IPR050448">
    <property type="entry name" value="OpgB/LTA_synthase_biosynth"/>
</dbReference>
<dbReference type="RefSeq" id="WP_204653964.1">
    <property type="nucleotide sequence ID" value="NZ_JAFBFD010000016.1"/>
</dbReference>
<dbReference type="InterPro" id="IPR017850">
    <property type="entry name" value="Alkaline_phosphatase_core_sf"/>
</dbReference>
<keyword evidence="3" id="KW-1003">Cell membrane</keyword>
<gene>
    <name evidence="9" type="ORF">ACFO5I_02655</name>
</gene>
<comment type="caution">
    <text evidence="9">The sequence shown here is derived from an EMBL/GenBank/DDBJ whole genome shotgun (WGS) entry which is preliminary data.</text>
</comment>
<dbReference type="Pfam" id="PF00884">
    <property type="entry name" value="Sulfatase"/>
    <property type="match status" value="1"/>
</dbReference>
<reference evidence="10" key="1">
    <citation type="journal article" date="2019" name="Int. J. Syst. Evol. Microbiol.">
        <title>The Global Catalogue of Microorganisms (GCM) 10K type strain sequencing project: providing services to taxonomists for standard genome sequencing and annotation.</title>
        <authorList>
            <consortium name="The Broad Institute Genomics Platform"/>
            <consortium name="The Broad Institute Genome Sequencing Center for Infectious Disease"/>
            <person name="Wu L."/>
            <person name="Ma J."/>
        </authorList>
    </citation>
    <scope>NUCLEOTIDE SEQUENCE [LARGE SCALE GENOMIC DNA]</scope>
    <source>
        <strain evidence="10">CGMCC 1.19032</strain>
    </source>
</reference>
<dbReference type="Proteomes" id="UP001595969">
    <property type="component" value="Unassembled WGS sequence"/>
</dbReference>
<keyword evidence="6 7" id="KW-0472">Membrane</keyword>
<protein>
    <submittedName>
        <fullName evidence="9">LTA synthase family protein</fullName>
    </submittedName>
</protein>
<evidence type="ECO:0000256" key="3">
    <source>
        <dbReference type="ARBA" id="ARBA00022475"/>
    </source>
</evidence>
<evidence type="ECO:0000313" key="9">
    <source>
        <dbReference type="EMBL" id="MFC4718645.1"/>
    </source>
</evidence>
<evidence type="ECO:0000256" key="7">
    <source>
        <dbReference type="SAM" id="Phobius"/>
    </source>
</evidence>
<keyword evidence="5 7" id="KW-1133">Transmembrane helix</keyword>
<dbReference type="PANTHER" id="PTHR47371">
    <property type="entry name" value="LIPOTEICHOIC ACID SYNTHASE"/>
    <property type="match status" value="1"/>
</dbReference>
<accession>A0ABV9MSW9</accession>
<dbReference type="CDD" id="cd16015">
    <property type="entry name" value="LTA_synthase"/>
    <property type="match status" value="1"/>
</dbReference>
<dbReference type="PANTHER" id="PTHR47371:SF3">
    <property type="entry name" value="PHOSPHOGLYCEROL TRANSFERASE I"/>
    <property type="match status" value="1"/>
</dbReference>
<dbReference type="EMBL" id="JBHSGS010000013">
    <property type="protein sequence ID" value="MFC4718645.1"/>
    <property type="molecule type" value="Genomic_DNA"/>
</dbReference>